<organism evidence="2 3">
    <name type="scientific">Debaryomyces fabryi</name>
    <dbReference type="NCBI Taxonomy" id="58627"/>
    <lineage>
        <taxon>Eukaryota</taxon>
        <taxon>Fungi</taxon>
        <taxon>Dikarya</taxon>
        <taxon>Ascomycota</taxon>
        <taxon>Saccharomycotina</taxon>
        <taxon>Pichiomycetes</taxon>
        <taxon>Debaryomycetaceae</taxon>
        <taxon>Debaryomyces</taxon>
    </lineage>
</organism>
<feature type="region of interest" description="Disordered" evidence="1">
    <location>
        <begin position="1"/>
        <end position="20"/>
    </location>
</feature>
<evidence type="ECO:0000313" key="2">
    <source>
        <dbReference type="EMBL" id="KSA03656.1"/>
    </source>
</evidence>
<proteinExistence type="predicted"/>
<dbReference type="GeneID" id="26837640"/>
<feature type="region of interest" description="Disordered" evidence="1">
    <location>
        <begin position="26"/>
        <end position="71"/>
    </location>
</feature>
<name>A0A0V1Q581_9ASCO</name>
<evidence type="ECO:0000256" key="1">
    <source>
        <dbReference type="SAM" id="MobiDB-lite"/>
    </source>
</evidence>
<protein>
    <submittedName>
        <fullName evidence="2">Uncharacterized protein</fullName>
    </submittedName>
</protein>
<accession>A0A0V1Q581</accession>
<dbReference type="AlphaFoldDB" id="A0A0V1Q581"/>
<sequence>MNFNDLVNKGKELAGSKGAQEAYKEFSSTEGSYTDKAKAAYSGYQKGEKSGSEEKSDSKEEKTESKTEAKK</sequence>
<feature type="compositionally biased region" description="Basic and acidic residues" evidence="1">
    <location>
        <begin position="46"/>
        <end position="71"/>
    </location>
</feature>
<dbReference type="RefSeq" id="XP_015469758.1">
    <property type="nucleotide sequence ID" value="XM_015609461.1"/>
</dbReference>
<gene>
    <name evidence="2" type="ORF">AC631_00631</name>
</gene>
<comment type="caution">
    <text evidence="2">The sequence shown here is derived from an EMBL/GenBank/DDBJ whole genome shotgun (WGS) entry which is preliminary data.</text>
</comment>
<dbReference type="Proteomes" id="UP000054251">
    <property type="component" value="Unassembled WGS sequence"/>
</dbReference>
<dbReference type="EMBL" id="LMYN01000007">
    <property type="protein sequence ID" value="KSA03656.1"/>
    <property type="molecule type" value="Genomic_DNA"/>
</dbReference>
<dbReference type="OrthoDB" id="4092564at2759"/>
<reference evidence="2 3" key="1">
    <citation type="submission" date="2015-11" db="EMBL/GenBank/DDBJ databases">
        <title>The genome of Debaryomyces fabryi.</title>
        <authorList>
            <person name="Tafer H."/>
            <person name="Lopandic K."/>
        </authorList>
    </citation>
    <scope>NUCLEOTIDE SEQUENCE [LARGE SCALE GENOMIC DNA]</scope>
    <source>
        <strain evidence="2 3">CBS 789</strain>
    </source>
</reference>
<keyword evidence="3" id="KW-1185">Reference proteome</keyword>
<evidence type="ECO:0000313" key="3">
    <source>
        <dbReference type="Proteomes" id="UP000054251"/>
    </source>
</evidence>